<reference evidence="2 3" key="1">
    <citation type="submission" date="2019-02" db="EMBL/GenBank/DDBJ databases">
        <title>Deep-cultivation of Planctomycetes and their phenomic and genomic characterization uncovers novel biology.</title>
        <authorList>
            <person name="Wiegand S."/>
            <person name="Jogler M."/>
            <person name="Boedeker C."/>
            <person name="Pinto D."/>
            <person name="Vollmers J."/>
            <person name="Rivas-Marin E."/>
            <person name="Kohn T."/>
            <person name="Peeters S.H."/>
            <person name="Heuer A."/>
            <person name="Rast P."/>
            <person name="Oberbeckmann S."/>
            <person name="Bunk B."/>
            <person name="Jeske O."/>
            <person name="Meyerdierks A."/>
            <person name="Storesund J.E."/>
            <person name="Kallscheuer N."/>
            <person name="Luecker S."/>
            <person name="Lage O.M."/>
            <person name="Pohl T."/>
            <person name="Merkel B.J."/>
            <person name="Hornburger P."/>
            <person name="Mueller R.-W."/>
            <person name="Bruemmer F."/>
            <person name="Labrenz M."/>
            <person name="Spormann A.M."/>
            <person name="Op den Camp H."/>
            <person name="Overmann J."/>
            <person name="Amann R."/>
            <person name="Jetten M.S.M."/>
            <person name="Mascher T."/>
            <person name="Medema M.H."/>
            <person name="Devos D.P."/>
            <person name="Kaster A.-K."/>
            <person name="Ovreas L."/>
            <person name="Rohde M."/>
            <person name="Galperin M.Y."/>
            <person name="Jogler C."/>
        </authorList>
    </citation>
    <scope>NUCLEOTIDE SEQUENCE [LARGE SCALE GENOMIC DNA]</scope>
    <source>
        <strain evidence="2 3">Pan153</strain>
    </source>
</reference>
<keyword evidence="1" id="KW-0175">Coiled coil</keyword>
<evidence type="ECO:0000313" key="2">
    <source>
        <dbReference type="EMBL" id="QDV21427.1"/>
    </source>
</evidence>
<dbReference type="AlphaFoldDB" id="A0A518FYI4"/>
<gene>
    <name evidence="2" type="ORF">Pan153_61150</name>
</gene>
<feature type="coiled-coil region" evidence="1">
    <location>
        <begin position="486"/>
        <end position="527"/>
    </location>
</feature>
<dbReference type="RefSeq" id="WP_145460140.1">
    <property type="nucleotide sequence ID" value="NZ_CP036317.1"/>
</dbReference>
<dbReference type="OrthoDB" id="10021111at2"/>
<dbReference type="EMBL" id="CP036317">
    <property type="protein sequence ID" value="QDV21427.1"/>
    <property type="molecule type" value="Genomic_DNA"/>
</dbReference>
<evidence type="ECO:0000313" key="3">
    <source>
        <dbReference type="Proteomes" id="UP000320839"/>
    </source>
</evidence>
<dbReference type="Proteomes" id="UP000320839">
    <property type="component" value="Chromosome"/>
</dbReference>
<proteinExistence type="predicted"/>
<sequence length="724" mass="80033">MVDAQRNVIISLKLTGDPNNQNIAKQVNSQVLDAEKVRTQVIETEAKKRSDTAKLESRERERILLEAAKEAEKKQKEQAKAEAAAQKELERSRLKAEKEAQKERDAIAKAEARELEHNLREKVKAAERAEKERVKAANLASKKAIAIQQEEADNLADILNAKVKNQQKEAQAVSKYRESIDDKIKETNKLYAESKQRANEAAMIAVQGLADIVKGSAKLGLVSEDNLQKFLKLYDIVQEGISVFKGASDVWWKGREALIALSSATKAQVAANELLAASNSIVAGSQTAGAIGGGTVAGGTALGGLAVAGTTAAVAAAVVAAGLILHDTLKTITGLFVDLGEDSGRATDAMISQRKAYNEAVEAIERTTRAEKERAKAFEERDVYKMITEGRISLQSDLRRAGNVTEESQSISGLDYRGNFTPGGETALQQADRERREAAQEVLASEKELADYRREQEYRASQNLFQNKELTLSILRDNEETYRRLYDADKNRLAVIQSQNQALKDQLKSEKEKLSTLQEAKRAEEQSLKSKLGQLSPGLRDRTIEIAEKIKSGEKIDRREALLLKEAGVGQEYVDDFYARQTEGVRGADTFTEVFGSKKLKKDLSETQQNVDKKTGQLNQGYQQERQAAETVNTTAGLLQQATEARVAQEAELKVYLKSQIKRMLENVQTIQEAGSDAADAIHQQGMATINAIKSMQDEIIQSQQELKKQIDQFQLKQNGYKNP</sequence>
<feature type="coiled-coil region" evidence="1">
    <location>
        <begin position="428"/>
        <end position="455"/>
    </location>
</feature>
<accession>A0A518FYI4</accession>
<name>A0A518FYI4_9PLAN</name>
<organism evidence="2 3">
    <name type="scientific">Gimesia panareensis</name>
    <dbReference type="NCBI Taxonomy" id="2527978"/>
    <lineage>
        <taxon>Bacteria</taxon>
        <taxon>Pseudomonadati</taxon>
        <taxon>Planctomycetota</taxon>
        <taxon>Planctomycetia</taxon>
        <taxon>Planctomycetales</taxon>
        <taxon>Planctomycetaceae</taxon>
        <taxon>Gimesia</taxon>
    </lineage>
</organism>
<protein>
    <submittedName>
        <fullName evidence="2">Uncharacterized protein</fullName>
    </submittedName>
</protein>
<evidence type="ECO:0000256" key="1">
    <source>
        <dbReference type="SAM" id="Coils"/>
    </source>
</evidence>
<feature type="coiled-coil region" evidence="1">
    <location>
        <begin position="58"/>
        <end position="169"/>
    </location>
</feature>